<dbReference type="InterPro" id="IPR005805">
    <property type="entry name" value="Rieske_Fe-S_prot_C"/>
</dbReference>
<keyword evidence="8" id="KW-1185">Reference proteome</keyword>
<dbReference type="EMBL" id="JAUTBA010000001">
    <property type="protein sequence ID" value="MDQ1149616.1"/>
    <property type="molecule type" value="Genomic_DNA"/>
</dbReference>
<reference evidence="7 8" key="1">
    <citation type="submission" date="2023-07" db="EMBL/GenBank/DDBJ databases">
        <title>Functional and genomic diversity of the sorghum phyllosphere microbiome.</title>
        <authorList>
            <person name="Shade A."/>
        </authorList>
    </citation>
    <scope>NUCLEOTIDE SEQUENCE [LARGE SCALE GENOMIC DNA]</scope>
    <source>
        <strain evidence="7 8">SORGH_AS_0892</strain>
    </source>
</reference>
<evidence type="ECO:0000256" key="4">
    <source>
        <dbReference type="ARBA" id="ARBA00023014"/>
    </source>
</evidence>
<dbReference type="InterPro" id="IPR036922">
    <property type="entry name" value="Rieske_2Fe-2S_sf"/>
</dbReference>
<dbReference type="SUPFAM" id="SSF50022">
    <property type="entry name" value="ISP domain"/>
    <property type="match status" value="1"/>
</dbReference>
<dbReference type="RefSeq" id="WP_307185413.1">
    <property type="nucleotide sequence ID" value="NZ_JAUTBA010000001.1"/>
</dbReference>
<keyword evidence="3" id="KW-0408">Iron</keyword>
<evidence type="ECO:0000256" key="5">
    <source>
        <dbReference type="ARBA" id="ARBA00023157"/>
    </source>
</evidence>
<dbReference type="Pfam" id="PF01266">
    <property type="entry name" value="DAO"/>
    <property type="match status" value="1"/>
</dbReference>
<sequence>MTRDGINRSFWQSAESPNLSSDFIDLAFDTIIVGAGITGVTLAKELQDRGIKCLLLDKENPGFGTTGGTTAHINNFYDASYNEIIDNFGETAAQQLLLSTFDTVDYIRNNIIRNRIGCDFSVCDFFLFSAEKEQNEQLDQIYAAHQQIGLKTSRVNSIPFNVPFKKAIRIEGQAQFHPIKYIDGLLSAYINGGGALLTNQIIEDYDNDENKISIKTKDKRIFTAKNLVWATHTPPGKNRFNFLLAPYRSYVVVLKLSEGSPKAGQAADLYDPYHYFRYHHAEDGQYLIVGGFDHKTGDEKDTERHFDDLKQWADEHFDYDELVAQWSSQYYVSADGLPYIGRMPDERNVYIATGYGGNGMTFGSMASLIIPDLIEDKETPLSKLLSPARVKPIASAKSVVSEGVNVVKHFVMDKLSPETIKELDDISKDEGKVVRFEDKALAAYRDREGTLFCLNSVCPHMGCTVAWNPSEHTWDCPCHGSRFDVNGNMLNGPATKGLSKVDLHF</sequence>
<dbReference type="InterPro" id="IPR017941">
    <property type="entry name" value="Rieske_2Fe-2S"/>
</dbReference>
<evidence type="ECO:0000256" key="2">
    <source>
        <dbReference type="ARBA" id="ARBA00022723"/>
    </source>
</evidence>
<dbReference type="Gene3D" id="3.30.9.10">
    <property type="entry name" value="D-Amino Acid Oxidase, subunit A, domain 2"/>
    <property type="match status" value="1"/>
</dbReference>
<gene>
    <name evidence="7" type="ORF">QE382_001600</name>
</gene>
<dbReference type="SUPFAM" id="SSF51905">
    <property type="entry name" value="FAD/NAD(P)-binding domain"/>
    <property type="match status" value="1"/>
</dbReference>
<dbReference type="Pfam" id="PF00355">
    <property type="entry name" value="Rieske"/>
    <property type="match status" value="1"/>
</dbReference>
<dbReference type="PANTHER" id="PTHR13847">
    <property type="entry name" value="SARCOSINE DEHYDROGENASE-RELATED"/>
    <property type="match status" value="1"/>
</dbReference>
<dbReference type="Proteomes" id="UP001244640">
    <property type="component" value="Unassembled WGS sequence"/>
</dbReference>
<dbReference type="PROSITE" id="PS51296">
    <property type="entry name" value="RIESKE"/>
    <property type="match status" value="1"/>
</dbReference>
<keyword evidence="4" id="KW-0411">Iron-sulfur</keyword>
<protein>
    <submittedName>
        <fullName evidence="7">Glycine/D-amino acid oxidase-like deaminating enzyme/nitrite reductase/ring-hydroxylating ferredoxin subunit</fullName>
    </submittedName>
</protein>
<dbReference type="Gene3D" id="3.50.50.60">
    <property type="entry name" value="FAD/NAD(P)-binding domain"/>
    <property type="match status" value="1"/>
</dbReference>
<organism evidence="7 8">
    <name type="scientific">Sphingobacterium zeae</name>
    <dbReference type="NCBI Taxonomy" id="1776859"/>
    <lineage>
        <taxon>Bacteria</taxon>
        <taxon>Pseudomonadati</taxon>
        <taxon>Bacteroidota</taxon>
        <taxon>Sphingobacteriia</taxon>
        <taxon>Sphingobacteriales</taxon>
        <taxon>Sphingobacteriaceae</taxon>
        <taxon>Sphingobacterium</taxon>
    </lineage>
</organism>
<feature type="domain" description="Rieske" evidence="6">
    <location>
        <begin position="418"/>
        <end position="505"/>
    </location>
</feature>
<keyword evidence="1" id="KW-0001">2Fe-2S</keyword>
<evidence type="ECO:0000313" key="7">
    <source>
        <dbReference type="EMBL" id="MDQ1149616.1"/>
    </source>
</evidence>
<keyword evidence="5" id="KW-1015">Disulfide bond</keyword>
<dbReference type="PANTHER" id="PTHR13847:SF281">
    <property type="entry name" value="FAD DEPENDENT OXIDOREDUCTASE DOMAIN-CONTAINING PROTEIN"/>
    <property type="match status" value="1"/>
</dbReference>
<dbReference type="PRINTS" id="PR00162">
    <property type="entry name" value="RIESKE"/>
</dbReference>
<accession>A0ABU0U3S2</accession>
<evidence type="ECO:0000256" key="1">
    <source>
        <dbReference type="ARBA" id="ARBA00022714"/>
    </source>
</evidence>
<evidence type="ECO:0000256" key="3">
    <source>
        <dbReference type="ARBA" id="ARBA00023004"/>
    </source>
</evidence>
<name>A0ABU0U3S2_9SPHI</name>
<dbReference type="InterPro" id="IPR036188">
    <property type="entry name" value="FAD/NAD-bd_sf"/>
</dbReference>
<dbReference type="Gene3D" id="2.102.10.10">
    <property type="entry name" value="Rieske [2Fe-2S] iron-sulphur domain"/>
    <property type="match status" value="1"/>
</dbReference>
<dbReference type="InterPro" id="IPR006076">
    <property type="entry name" value="FAD-dep_OxRdtase"/>
</dbReference>
<evidence type="ECO:0000313" key="8">
    <source>
        <dbReference type="Proteomes" id="UP001244640"/>
    </source>
</evidence>
<keyword evidence="2" id="KW-0479">Metal-binding</keyword>
<comment type="caution">
    <text evidence="7">The sequence shown here is derived from an EMBL/GenBank/DDBJ whole genome shotgun (WGS) entry which is preliminary data.</text>
</comment>
<evidence type="ECO:0000259" key="6">
    <source>
        <dbReference type="PROSITE" id="PS51296"/>
    </source>
</evidence>
<proteinExistence type="predicted"/>